<dbReference type="Pfam" id="PF13424">
    <property type="entry name" value="TPR_12"/>
    <property type="match status" value="1"/>
</dbReference>
<dbReference type="EC" id="2.7.13.3" evidence="2"/>
<dbReference type="GO" id="GO:0000155">
    <property type="term" value="F:phosphorelay sensor kinase activity"/>
    <property type="evidence" value="ECO:0007669"/>
    <property type="project" value="InterPro"/>
</dbReference>
<name>A0A9X1L1W4_9FLAO</name>
<keyword evidence="10" id="KW-0175">Coiled coil</keyword>
<dbReference type="EMBL" id="JAJAPW010000004">
    <property type="protein sequence ID" value="MCB4799155.1"/>
    <property type="molecule type" value="Genomic_DNA"/>
</dbReference>
<dbReference type="InterPro" id="IPR036890">
    <property type="entry name" value="HATPase_C_sf"/>
</dbReference>
<dbReference type="SUPFAM" id="SSF55874">
    <property type="entry name" value="ATPase domain of HSP90 chaperone/DNA topoisomerase II/histidine kinase"/>
    <property type="match status" value="1"/>
</dbReference>
<keyword evidence="4" id="KW-0808">Transferase</keyword>
<evidence type="ECO:0000256" key="1">
    <source>
        <dbReference type="ARBA" id="ARBA00000085"/>
    </source>
</evidence>
<dbReference type="PANTHER" id="PTHR24421">
    <property type="entry name" value="NITRATE/NITRITE SENSOR PROTEIN NARX-RELATED"/>
    <property type="match status" value="1"/>
</dbReference>
<evidence type="ECO:0000256" key="5">
    <source>
        <dbReference type="ARBA" id="ARBA00022741"/>
    </source>
</evidence>
<evidence type="ECO:0000313" key="16">
    <source>
        <dbReference type="Proteomes" id="UP001139199"/>
    </source>
</evidence>
<proteinExistence type="predicted"/>
<evidence type="ECO:0000256" key="6">
    <source>
        <dbReference type="ARBA" id="ARBA00022777"/>
    </source>
</evidence>
<gene>
    <name evidence="15" type="ORF">LG649_09875</name>
</gene>
<keyword evidence="9" id="KW-0802">TPR repeat</keyword>
<dbReference type="Pfam" id="PF02518">
    <property type="entry name" value="HATPase_c"/>
    <property type="match status" value="1"/>
</dbReference>
<dbReference type="InterPro" id="IPR011990">
    <property type="entry name" value="TPR-like_helical_dom_sf"/>
</dbReference>
<dbReference type="Gene3D" id="3.30.565.10">
    <property type="entry name" value="Histidine kinase-like ATPase, C-terminal domain"/>
    <property type="match status" value="1"/>
</dbReference>
<dbReference type="Gene3D" id="1.20.5.1930">
    <property type="match status" value="1"/>
</dbReference>
<keyword evidence="7" id="KW-0067">ATP-binding</keyword>
<keyword evidence="11" id="KW-1133">Transmembrane helix</keyword>
<protein>
    <recommendedName>
        <fullName evidence="2">histidine kinase</fullName>
        <ecNumber evidence="2">2.7.13.3</ecNumber>
    </recommendedName>
</protein>
<dbReference type="InterPro" id="IPR003594">
    <property type="entry name" value="HATPase_dom"/>
</dbReference>
<feature type="transmembrane region" description="Helical" evidence="11">
    <location>
        <begin position="453"/>
        <end position="473"/>
    </location>
</feature>
<comment type="catalytic activity">
    <reaction evidence="1">
        <text>ATP + protein L-histidine = ADP + protein N-phospho-L-histidine.</text>
        <dbReference type="EC" id="2.7.13.3"/>
    </reaction>
</comment>
<keyword evidence="11" id="KW-0472">Membrane</keyword>
<keyword evidence="8" id="KW-0902">Two-component regulatory system</keyword>
<evidence type="ECO:0000313" key="15">
    <source>
        <dbReference type="EMBL" id="MCB4799155.1"/>
    </source>
</evidence>
<evidence type="ECO:0000259" key="14">
    <source>
        <dbReference type="Pfam" id="PF07730"/>
    </source>
</evidence>
<evidence type="ECO:0000256" key="7">
    <source>
        <dbReference type="ARBA" id="ARBA00022840"/>
    </source>
</evidence>
<feature type="repeat" description="TPR" evidence="9">
    <location>
        <begin position="239"/>
        <end position="272"/>
    </location>
</feature>
<dbReference type="PROSITE" id="PS50005">
    <property type="entry name" value="TPR"/>
    <property type="match status" value="3"/>
</dbReference>
<keyword evidence="5" id="KW-0547">Nucleotide-binding</keyword>
<evidence type="ECO:0000256" key="11">
    <source>
        <dbReference type="SAM" id="Phobius"/>
    </source>
</evidence>
<evidence type="ECO:0000256" key="3">
    <source>
        <dbReference type="ARBA" id="ARBA00022553"/>
    </source>
</evidence>
<evidence type="ECO:0000256" key="9">
    <source>
        <dbReference type="PROSITE-ProRule" id="PRU00339"/>
    </source>
</evidence>
<evidence type="ECO:0000256" key="12">
    <source>
        <dbReference type="SAM" id="SignalP"/>
    </source>
</evidence>
<dbReference type="Gene3D" id="1.25.40.10">
    <property type="entry name" value="Tetratricopeptide repeat domain"/>
    <property type="match status" value="2"/>
</dbReference>
<dbReference type="RefSeq" id="WP_226543667.1">
    <property type="nucleotide sequence ID" value="NZ_JAJAPW010000004.1"/>
</dbReference>
<dbReference type="Pfam" id="PF07730">
    <property type="entry name" value="HisKA_3"/>
    <property type="match status" value="1"/>
</dbReference>
<keyword evidence="11" id="KW-0812">Transmembrane</keyword>
<dbReference type="GO" id="GO:0005524">
    <property type="term" value="F:ATP binding"/>
    <property type="evidence" value="ECO:0007669"/>
    <property type="project" value="UniProtKB-KW"/>
</dbReference>
<feature type="domain" description="Histidine kinase/HSP90-like ATPase" evidence="13">
    <location>
        <begin position="615"/>
        <end position="700"/>
    </location>
</feature>
<feature type="signal peptide" evidence="12">
    <location>
        <begin position="1"/>
        <end position="22"/>
    </location>
</feature>
<reference evidence="15" key="1">
    <citation type="submission" date="2021-10" db="EMBL/GenBank/DDBJ databases">
        <title>Tamlana sargassums sp. nov., and Tamlana laminarinivorans sp. nov., two new bacteria isolated from the brown alga.</title>
        <authorList>
            <person name="Li J."/>
        </authorList>
    </citation>
    <scope>NUCLEOTIDE SEQUENCE</scope>
    <source>
        <strain evidence="15">PT2-4</strain>
    </source>
</reference>
<keyword evidence="16" id="KW-1185">Reference proteome</keyword>
<dbReference type="Pfam" id="PF13374">
    <property type="entry name" value="TPR_10"/>
    <property type="match status" value="1"/>
</dbReference>
<dbReference type="SUPFAM" id="SSF48452">
    <property type="entry name" value="TPR-like"/>
    <property type="match status" value="2"/>
</dbReference>
<dbReference type="GO" id="GO:0046983">
    <property type="term" value="F:protein dimerization activity"/>
    <property type="evidence" value="ECO:0007669"/>
    <property type="project" value="InterPro"/>
</dbReference>
<dbReference type="SMART" id="SM00028">
    <property type="entry name" value="TPR"/>
    <property type="match status" value="5"/>
</dbReference>
<dbReference type="AlphaFoldDB" id="A0A9X1L1W4"/>
<evidence type="ECO:0000256" key="4">
    <source>
        <dbReference type="ARBA" id="ARBA00022679"/>
    </source>
</evidence>
<keyword evidence="3" id="KW-0597">Phosphoprotein</keyword>
<sequence length="708" mass="82269">MIKIIYNYLFFSILFCSPIASSQTDVNRSKFIPNKNELTEEENNLINNARDLLNNNEVEKFYKTAHYLKKHLVTKKALSNVNILLAYYFKNQTLIDSSNYYVHEAFKHVDKKNDSTFSKFKALTYNILGVNYKNKGLFNESKKWHLKAIEESLKYNEVDFYYQNTHGLALTYSQLGEYKKALKLFKECLNYHEDKEVIFGSYINIGMIYSEIKNYSLAEEYFAKGKELSQKENNHQAIAVIALNQGANAQKLNHYKKAINLYQEALKISEEQNFKNLQLVCRLNIGNVFLLTKNYKESELIFSLALNDAKELGFFSQQLDILKSLKDIALEQNNHKNAYIHLNHYFNIKDSIAKLQKNKELNELEVRYETLKKEKEIKILKIENSNRKLKLKNQEEAIKNLKLQQEIKRKENENKILAFKHNSIKKEHEINLLKRNQEIKDAEFSRQKIIKNVTLISFIIILIPIIALLIIYYQKLQTQSELNQKQQEINEQKISSLLKDQELAVIKASILGQDKERKRIAQELHDSIGGNLAAIKLQITNTNNTFLKAINKQLDDTYLQVRSLSHNLIPKKFKRNNFADVLEEYLNNIGNGTGLTTHFQAYPRNKINTINQNLQIQIFKIIQELITNTIKHAKANTIDLQIGLSNNNLNILFEDNGIGFNSNIDEGIGLKNIKNRLYDINGTLNIDSRKNRGTIINIEINNMPPTTS</sequence>
<evidence type="ECO:0000256" key="2">
    <source>
        <dbReference type="ARBA" id="ARBA00012438"/>
    </source>
</evidence>
<organism evidence="15 16">
    <name type="scientific">Neotamlana laminarinivorans</name>
    <dbReference type="NCBI Taxonomy" id="2883124"/>
    <lineage>
        <taxon>Bacteria</taxon>
        <taxon>Pseudomonadati</taxon>
        <taxon>Bacteroidota</taxon>
        <taxon>Flavobacteriia</taxon>
        <taxon>Flavobacteriales</taxon>
        <taxon>Flavobacteriaceae</taxon>
        <taxon>Neotamlana</taxon>
    </lineage>
</organism>
<evidence type="ECO:0000256" key="10">
    <source>
        <dbReference type="SAM" id="Coils"/>
    </source>
</evidence>
<feature type="coiled-coil region" evidence="10">
    <location>
        <begin position="354"/>
        <end position="420"/>
    </location>
</feature>
<dbReference type="CDD" id="cd16917">
    <property type="entry name" value="HATPase_UhpB-NarQ-NarX-like"/>
    <property type="match status" value="1"/>
</dbReference>
<dbReference type="InterPro" id="IPR011712">
    <property type="entry name" value="Sig_transdc_His_kin_sub3_dim/P"/>
</dbReference>
<keyword evidence="12" id="KW-0732">Signal</keyword>
<feature type="repeat" description="TPR" evidence="9">
    <location>
        <begin position="199"/>
        <end position="232"/>
    </location>
</feature>
<dbReference type="InterPro" id="IPR050482">
    <property type="entry name" value="Sensor_HK_TwoCompSys"/>
</dbReference>
<feature type="domain" description="Signal transduction histidine kinase subgroup 3 dimerisation and phosphoacceptor" evidence="14">
    <location>
        <begin position="516"/>
        <end position="569"/>
    </location>
</feature>
<accession>A0A9X1L1W4</accession>
<comment type="caution">
    <text evidence="15">The sequence shown here is derived from an EMBL/GenBank/DDBJ whole genome shotgun (WGS) entry which is preliminary data.</text>
</comment>
<dbReference type="PANTHER" id="PTHR24421:SF10">
    <property type="entry name" value="NITRATE_NITRITE SENSOR PROTEIN NARQ"/>
    <property type="match status" value="1"/>
</dbReference>
<evidence type="ECO:0000259" key="13">
    <source>
        <dbReference type="Pfam" id="PF02518"/>
    </source>
</evidence>
<evidence type="ECO:0000256" key="8">
    <source>
        <dbReference type="ARBA" id="ARBA00023012"/>
    </source>
</evidence>
<keyword evidence="6" id="KW-0418">Kinase</keyword>
<dbReference type="Proteomes" id="UP001139199">
    <property type="component" value="Unassembled WGS sequence"/>
</dbReference>
<feature type="chain" id="PRO_5040862748" description="histidine kinase" evidence="12">
    <location>
        <begin position="23"/>
        <end position="708"/>
    </location>
</feature>
<feature type="repeat" description="TPR" evidence="9">
    <location>
        <begin position="162"/>
        <end position="195"/>
    </location>
</feature>
<dbReference type="GO" id="GO:0016020">
    <property type="term" value="C:membrane"/>
    <property type="evidence" value="ECO:0007669"/>
    <property type="project" value="InterPro"/>
</dbReference>
<dbReference type="InterPro" id="IPR019734">
    <property type="entry name" value="TPR_rpt"/>
</dbReference>